<evidence type="ECO:0000313" key="1">
    <source>
        <dbReference type="EnsemblPlants" id="EMT08779"/>
    </source>
</evidence>
<dbReference type="Pfam" id="PF05056">
    <property type="entry name" value="DUF674"/>
    <property type="match status" value="2"/>
</dbReference>
<proteinExistence type="predicted"/>
<organism evidence="1">
    <name type="scientific">Aegilops tauschii</name>
    <name type="common">Tausch's goatgrass</name>
    <name type="synonym">Aegilops squarrosa</name>
    <dbReference type="NCBI Taxonomy" id="37682"/>
    <lineage>
        <taxon>Eukaryota</taxon>
        <taxon>Viridiplantae</taxon>
        <taxon>Streptophyta</taxon>
        <taxon>Embryophyta</taxon>
        <taxon>Tracheophyta</taxon>
        <taxon>Spermatophyta</taxon>
        <taxon>Magnoliopsida</taxon>
        <taxon>Liliopsida</taxon>
        <taxon>Poales</taxon>
        <taxon>Poaceae</taxon>
        <taxon>BOP clade</taxon>
        <taxon>Pooideae</taxon>
        <taxon>Triticodae</taxon>
        <taxon>Triticeae</taxon>
        <taxon>Triticinae</taxon>
        <taxon>Aegilops</taxon>
    </lineage>
</organism>
<dbReference type="Pfam" id="PF00240">
    <property type="entry name" value="ubiquitin"/>
    <property type="match status" value="1"/>
</dbReference>
<dbReference type="InterPro" id="IPR000626">
    <property type="entry name" value="Ubiquitin-like_dom"/>
</dbReference>
<accession>M8BPU9</accession>
<protein>
    <submittedName>
        <fullName evidence="1">Uncharacterized protein</fullName>
    </submittedName>
</protein>
<sequence length="406" mass="45024">MDSIKINLAVDRSRNRVLFADACSDFVDVLLTFLTLPLSAVQSCSAGAGTPGCLSNLCDSVERLRDSRLLKVEACHGMLLTPAHTDEFELSIARLLHVYNQAGSTETFVSRKERFVISDGMKIKPASTSSLQSLPQAFGSHGIGHGFEEVEVLFMFNASLSSDTVLTDAFLPNLPTDYHKAAGASMKQIIINQKTLPSDQYSAGSSPESKIKIFYHTDQKKVMYAECNHDFADLLLGFLAYPISSVIKNTGASTPHLGREYVVGDDLLIHQASAMSLMKHWCGRNKDMVLEMDISIRKPEVVALLRAVFTSKTVLTDIFIDRLEEYFSQKKIQIFSRIPRGKTITVEVARADTIATVKSRIKDKVFIPAGCRHELVYGSRYLKDACTVAECNLVRECTVTCELYKK</sequence>
<dbReference type="FunFam" id="3.10.20.90:FF:000444">
    <property type="entry name" value="Protein CBG19533"/>
    <property type="match status" value="1"/>
</dbReference>
<name>M8BPU9_AEGTA</name>
<dbReference type="PANTHER" id="PTHR33103">
    <property type="entry name" value="OS01G0153900 PROTEIN"/>
    <property type="match status" value="1"/>
</dbReference>
<dbReference type="InterPro" id="IPR029071">
    <property type="entry name" value="Ubiquitin-like_domsf"/>
</dbReference>
<dbReference type="PROSITE" id="PS50053">
    <property type="entry name" value="UBIQUITIN_2"/>
    <property type="match status" value="1"/>
</dbReference>
<dbReference type="AlphaFoldDB" id="M8BPU9"/>
<dbReference type="SUPFAM" id="SSF54236">
    <property type="entry name" value="Ubiquitin-like"/>
    <property type="match status" value="1"/>
</dbReference>
<reference evidence="1" key="1">
    <citation type="submission" date="2015-06" db="UniProtKB">
        <authorList>
            <consortium name="EnsemblPlants"/>
        </authorList>
    </citation>
    <scope>IDENTIFICATION</scope>
</reference>
<dbReference type="EnsemblPlants" id="EMT08779">
    <property type="protein sequence ID" value="EMT08779"/>
    <property type="gene ID" value="F775_13921"/>
</dbReference>
<dbReference type="InterPro" id="IPR007750">
    <property type="entry name" value="DUF674"/>
</dbReference>
<dbReference type="SMART" id="SM00213">
    <property type="entry name" value="UBQ"/>
    <property type="match status" value="1"/>
</dbReference>
<dbReference type="ExpressionAtlas" id="M8BPU9">
    <property type="expression patterns" value="baseline"/>
</dbReference>
<dbReference type="PANTHER" id="PTHR33103:SF64">
    <property type="entry name" value="UBIQUITIN-LIKE DOMAIN-CONTAINING PROTEIN"/>
    <property type="match status" value="1"/>
</dbReference>
<dbReference type="Gene3D" id="3.10.20.90">
    <property type="entry name" value="Phosphatidylinositol 3-kinase Catalytic Subunit, Chain A, domain 1"/>
    <property type="match status" value="1"/>
</dbReference>